<comment type="caution">
    <text evidence="16">The sequence shown here is derived from an EMBL/GenBank/DDBJ whole genome shotgun (WGS) entry which is preliminary data.</text>
</comment>
<evidence type="ECO:0000256" key="7">
    <source>
        <dbReference type="ARBA" id="ARBA00022840"/>
    </source>
</evidence>
<dbReference type="GO" id="GO:0007165">
    <property type="term" value="P:signal transduction"/>
    <property type="evidence" value="ECO:0007669"/>
    <property type="project" value="TreeGrafter"/>
</dbReference>
<organism evidence="16 17">
    <name type="scientific">Symbiodinium natans</name>
    <dbReference type="NCBI Taxonomy" id="878477"/>
    <lineage>
        <taxon>Eukaryota</taxon>
        <taxon>Sar</taxon>
        <taxon>Alveolata</taxon>
        <taxon>Dinophyceae</taxon>
        <taxon>Suessiales</taxon>
        <taxon>Symbiodiniaceae</taxon>
        <taxon>Symbiodinium</taxon>
    </lineage>
</organism>
<dbReference type="SMART" id="SM00220">
    <property type="entry name" value="S_TKc"/>
    <property type="match status" value="1"/>
</dbReference>
<dbReference type="EC" id="2.7.11.22" evidence="2"/>
<dbReference type="AlphaFoldDB" id="A0A812PSV0"/>
<dbReference type="GO" id="GO:0004693">
    <property type="term" value="F:cyclin-dependent protein serine/threonine kinase activity"/>
    <property type="evidence" value="ECO:0007669"/>
    <property type="project" value="UniProtKB-EC"/>
</dbReference>
<keyword evidence="17" id="KW-1185">Reference proteome</keyword>
<dbReference type="Gene3D" id="3.30.200.20">
    <property type="entry name" value="Phosphorylase Kinase, domain 1"/>
    <property type="match status" value="1"/>
</dbReference>
<keyword evidence="6" id="KW-0418">Kinase</keyword>
<dbReference type="FunFam" id="3.30.200.20:FF:000124">
    <property type="entry name" value="Cyclin-dependent kinase 4"/>
    <property type="match status" value="1"/>
</dbReference>
<comment type="subunit">
    <text evidence="8">May form a complex composed of at least the catalytic subunit CRK2 and a cyclin.</text>
</comment>
<comment type="catalytic activity">
    <reaction evidence="13">
        <text>L-seryl-[protein] + ATP = O-phospho-L-seryl-[protein] + ADP + H(+)</text>
        <dbReference type="Rhea" id="RHEA:17989"/>
        <dbReference type="Rhea" id="RHEA-COMP:9863"/>
        <dbReference type="Rhea" id="RHEA-COMP:11604"/>
        <dbReference type="ChEBI" id="CHEBI:15378"/>
        <dbReference type="ChEBI" id="CHEBI:29999"/>
        <dbReference type="ChEBI" id="CHEBI:30616"/>
        <dbReference type="ChEBI" id="CHEBI:83421"/>
        <dbReference type="ChEBI" id="CHEBI:456216"/>
        <dbReference type="EC" id="2.7.11.22"/>
    </reaction>
</comment>
<evidence type="ECO:0000256" key="2">
    <source>
        <dbReference type="ARBA" id="ARBA00012425"/>
    </source>
</evidence>
<dbReference type="GO" id="GO:0005737">
    <property type="term" value="C:cytoplasm"/>
    <property type="evidence" value="ECO:0007669"/>
    <property type="project" value="TreeGrafter"/>
</dbReference>
<evidence type="ECO:0000256" key="11">
    <source>
        <dbReference type="ARBA" id="ARBA00042858"/>
    </source>
</evidence>
<evidence type="ECO:0000256" key="3">
    <source>
        <dbReference type="ARBA" id="ARBA00022527"/>
    </source>
</evidence>
<feature type="binding site" evidence="14">
    <location>
        <position position="50"/>
    </location>
    <ligand>
        <name>ATP</name>
        <dbReference type="ChEBI" id="CHEBI:30616"/>
    </ligand>
</feature>
<dbReference type="InterPro" id="IPR011009">
    <property type="entry name" value="Kinase-like_dom_sf"/>
</dbReference>
<dbReference type="PROSITE" id="PS50011">
    <property type="entry name" value="PROTEIN_KINASE_DOM"/>
    <property type="match status" value="1"/>
</dbReference>
<keyword evidence="7 14" id="KW-0067">ATP-binding</keyword>
<dbReference type="GO" id="GO:0005524">
    <property type="term" value="F:ATP binding"/>
    <property type="evidence" value="ECO:0007669"/>
    <property type="project" value="UniProtKB-UniRule"/>
</dbReference>
<dbReference type="InterPro" id="IPR050108">
    <property type="entry name" value="CDK"/>
</dbReference>
<dbReference type="GO" id="GO:0010468">
    <property type="term" value="P:regulation of gene expression"/>
    <property type="evidence" value="ECO:0007669"/>
    <property type="project" value="TreeGrafter"/>
</dbReference>
<dbReference type="EMBL" id="CAJNDS010002179">
    <property type="protein sequence ID" value="CAE7361564.1"/>
    <property type="molecule type" value="Genomic_DNA"/>
</dbReference>
<reference evidence="16" key="1">
    <citation type="submission" date="2021-02" db="EMBL/GenBank/DDBJ databases">
        <authorList>
            <person name="Dougan E. K."/>
            <person name="Rhodes N."/>
            <person name="Thang M."/>
            <person name="Chan C."/>
        </authorList>
    </citation>
    <scope>NUCLEOTIDE SEQUENCE</scope>
</reference>
<dbReference type="InterPro" id="IPR000719">
    <property type="entry name" value="Prot_kinase_dom"/>
</dbReference>
<feature type="domain" description="Protein kinase" evidence="15">
    <location>
        <begin position="20"/>
        <end position="142"/>
    </location>
</feature>
<evidence type="ECO:0000256" key="13">
    <source>
        <dbReference type="ARBA" id="ARBA00048367"/>
    </source>
</evidence>
<name>A0A812PSV0_9DINO</name>
<evidence type="ECO:0000256" key="8">
    <source>
        <dbReference type="ARBA" id="ARBA00038543"/>
    </source>
</evidence>
<dbReference type="Proteomes" id="UP000604046">
    <property type="component" value="Unassembled WGS sequence"/>
</dbReference>
<keyword evidence="3" id="KW-0723">Serine/threonine-protein kinase</keyword>
<comment type="similarity">
    <text evidence="1">Belongs to the protein kinase superfamily. CMGC Ser/Thr protein kinase family. CDC2/CDKX subfamily.</text>
</comment>
<comment type="catalytic activity">
    <reaction evidence="12">
        <text>L-threonyl-[protein] + ATP = O-phospho-L-threonyl-[protein] + ADP + H(+)</text>
        <dbReference type="Rhea" id="RHEA:46608"/>
        <dbReference type="Rhea" id="RHEA-COMP:11060"/>
        <dbReference type="Rhea" id="RHEA-COMP:11605"/>
        <dbReference type="ChEBI" id="CHEBI:15378"/>
        <dbReference type="ChEBI" id="CHEBI:30013"/>
        <dbReference type="ChEBI" id="CHEBI:30616"/>
        <dbReference type="ChEBI" id="CHEBI:61977"/>
        <dbReference type="ChEBI" id="CHEBI:456216"/>
        <dbReference type="EC" id="2.7.11.22"/>
    </reaction>
</comment>
<evidence type="ECO:0000256" key="12">
    <source>
        <dbReference type="ARBA" id="ARBA00047811"/>
    </source>
</evidence>
<dbReference type="GO" id="GO:0000082">
    <property type="term" value="P:G1/S transition of mitotic cell cycle"/>
    <property type="evidence" value="ECO:0007669"/>
    <property type="project" value="TreeGrafter"/>
</dbReference>
<dbReference type="GO" id="GO:0005634">
    <property type="term" value="C:nucleus"/>
    <property type="evidence" value="ECO:0007669"/>
    <property type="project" value="TreeGrafter"/>
</dbReference>
<keyword evidence="4" id="KW-0808">Transferase</keyword>
<evidence type="ECO:0000256" key="5">
    <source>
        <dbReference type="ARBA" id="ARBA00022741"/>
    </source>
</evidence>
<dbReference type="OrthoDB" id="346677at2759"/>
<dbReference type="PANTHER" id="PTHR24056:SF254">
    <property type="entry name" value="CYCLIN-DEPENDENT KINASE 2"/>
    <property type="match status" value="1"/>
</dbReference>
<evidence type="ECO:0000313" key="16">
    <source>
        <dbReference type="EMBL" id="CAE7361564.1"/>
    </source>
</evidence>
<dbReference type="Pfam" id="PF00069">
    <property type="entry name" value="Pkinase"/>
    <property type="match status" value="1"/>
</dbReference>
<evidence type="ECO:0000256" key="6">
    <source>
        <dbReference type="ARBA" id="ARBA00022777"/>
    </source>
</evidence>
<dbReference type="PROSITE" id="PS00107">
    <property type="entry name" value="PROTEIN_KINASE_ATP"/>
    <property type="match status" value="1"/>
</dbReference>
<dbReference type="PANTHER" id="PTHR24056">
    <property type="entry name" value="CELL DIVISION PROTEIN KINASE"/>
    <property type="match status" value="1"/>
</dbReference>
<dbReference type="GO" id="GO:0010389">
    <property type="term" value="P:regulation of G2/M transition of mitotic cell cycle"/>
    <property type="evidence" value="ECO:0007669"/>
    <property type="project" value="TreeGrafter"/>
</dbReference>
<evidence type="ECO:0000256" key="1">
    <source>
        <dbReference type="ARBA" id="ARBA00006485"/>
    </source>
</evidence>
<sequence length="142" mass="15986">MSNEEGRAEEDLHPDVAELYIMMDKLGEGTYGTVTRARPRDNPHEEVAIKRIRLLHEDGVPAVALREIALLKSLNHENVIRLLDVCNSWSSIYLVFECLDMDLRAYLKRFGRLEGSALRRSTQRHPSNGVAQAFEKGGGLAV</sequence>
<evidence type="ECO:0000313" key="17">
    <source>
        <dbReference type="Proteomes" id="UP000604046"/>
    </source>
</evidence>
<evidence type="ECO:0000256" key="14">
    <source>
        <dbReference type="PROSITE-ProRule" id="PRU10141"/>
    </source>
</evidence>
<evidence type="ECO:0000256" key="4">
    <source>
        <dbReference type="ARBA" id="ARBA00022679"/>
    </source>
</evidence>
<dbReference type="GO" id="GO:0030332">
    <property type="term" value="F:cyclin binding"/>
    <property type="evidence" value="ECO:0007669"/>
    <property type="project" value="TreeGrafter"/>
</dbReference>
<proteinExistence type="inferred from homology"/>
<evidence type="ECO:0000259" key="15">
    <source>
        <dbReference type="PROSITE" id="PS50011"/>
    </source>
</evidence>
<accession>A0A812PSV0</accession>
<protein>
    <recommendedName>
        <fullName evidence="9">Cyclin-dependent kinase 2 homolog</fullName>
        <ecNumber evidence="2">2.7.11.22</ecNumber>
    </recommendedName>
    <alternativeName>
        <fullName evidence="10">Cell division control protein 2 homolog</fullName>
    </alternativeName>
    <alternativeName>
        <fullName evidence="11">cdc2-related kinase 2</fullName>
    </alternativeName>
</protein>
<keyword evidence="5 14" id="KW-0547">Nucleotide-binding</keyword>
<evidence type="ECO:0000256" key="9">
    <source>
        <dbReference type="ARBA" id="ARBA00039612"/>
    </source>
</evidence>
<evidence type="ECO:0000256" key="10">
    <source>
        <dbReference type="ARBA" id="ARBA00041902"/>
    </source>
</evidence>
<gene>
    <name evidence="16" type="primary">CRK1</name>
    <name evidence="16" type="ORF">SNAT2548_LOCUS19467</name>
</gene>
<dbReference type="InterPro" id="IPR017441">
    <property type="entry name" value="Protein_kinase_ATP_BS"/>
</dbReference>
<dbReference type="GO" id="GO:0000307">
    <property type="term" value="C:cyclin-dependent protein kinase holoenzyme complex"/>
    <property type="evidence" value="ECO:0007669"/>
    <property type="project" value="TreeGrafter"/>
</dbReference>
<dbReference type="SUPFAM" id="SSF56112">
    <property type="entry name" value="Protein kinase-like (PK-like)"/>
    <property type="match status" value="1"/>
</dbReference>